<evidence type="ECO:0000313" key="3">
    <source>
        <dbReference type="Proteomes" id="UP000220106"/>
    </source>
</evidence>
<evidence type="ECO:0008006" key="5">
    <source>
        <dbReference type="Google" id="ProtNLM"/>
    </source>
</evidence>
<accession>A0AAX0S5B8</accession>
<reference evidence="1 4" key="2">
    <citation type="submission" date="2018-07" db="EMBL/GenBank/DDBJ databases">
        <title>The molecular basis for the intramolecular migration of carboxyl group in the catabolism of para-hydroxybenzoate via gentisate.</title>
        <authorList>
            <person name="Zhao H."/>
            <person name="Xu Y."/>
            <person name="Lin S."/>
            <person name="Spain J.C."/>
            <person name="Zhou N.-Y."/>
        </authorList>
    </citation>
    <scope>NUCLEOTIDE SEQUENCE [LARGE SCALE GENOMIC DNA]</scope>
    <source>
        <strain evidence="1 4">PHB-7a</strain>
    </source>
</reference>
<dbReference type="KEGG" id="pbut:DTO10_09135"/>
<dbReference type="EMBL" id="NUEQ01000024">
    <property type="protein sequence ID" value="PEJ32544.1"/>
    <property type="molecule type" value="Genomic_DNA"/>
</dbReference>
<dbReference type="Proteomes" id="UP000220106">
    <property type="component" value="Unassembled WGS sequence"/>
</dbReference>
<keyword evidence="4" id="KW-1185">Reference proteome</keyword>
<gene>
    <name evidence="2" type="ORF">CN689_13175</name>
    <name evidence="1" type="ORF">DTO10_09135</name>
</gene>
<dbReference type="EMBL" id="CP030926">
    <property type="protein sequence ID" value="AXN38557.1"/>
    <property type="molecule type" value="Genomic_DNA"/>
</dbReference>
<dbReference type="GeneID" id="95398392"/>
<reference evidence="2 3" key="1">
    <citation type="submission" date="2017-09" db="EMBL/GenBank/DDBJ databases">
        <title>Large-scale bioinformatics analysis of Bacillus genomes uncovers conserved roles of natural products in bacterial physiology.</title>
        <authorList>
            <consortium name="Agbiome Team Llc"/>
            <person name="Bleich R.M."/>
            <person name="Kirk G.J."/>
            <person name="Santa Maria K.C."/>
            <person name="Allen S.E."/>
            <person name="Farag S."/>
            <person name="Shank E.A."/>
            <person name="Bowers A."/>
        </authorList>
    </citation>
    <scope>NUCLEOTIDE SEQUENCE [LARGE SCALE GENOMIC DNA]</scope>
    <source>
        <strain evidence="2 3">AFS003229</strain>
    </source>
</reference>
<evidence type="ECO:0000313" key="2">
    <source>
        <dbReference type="EMBL" id="PEJ32544.1"/>
    </source>
</evidence>
<dbReference type="AlphaFoldDB" id="A0AAX0S5B8"/>
<sequence>MLFKKRDELDPNKKWYSIGIMTDHGLQDEEYDALIKRIHDSVENVVIISDLVRVEWDEEKLQTLSERFRYPTFSDPCFIINEFKSVDIKRERKLLEKNHKWKRLFGLLSPIEYMVAETKAAHDFDKALYYTDDVDNAIEYLTK</sequence>
<organism evidence="2 3">
    <name type="scientific">Peribacillus butanolivorans</name>
    <dbReference type="NCBI Taxonomy" id="421767"/>
    <lineage>
        <taxon>Bacteria</taxon>
        <taxon>Bacillati</taxon>
        <taxon>Bacillota</taxon>
        <taxon>Bacilli</taxon>
        <taxon>Bacillales</taxon>
        <taxon>Bacillaceae</taxon>
        <taxon>Peribacillus</taxon>
    </lineage>
</organism>
<evidence type="ECO:0000313" key="4">
    <source>
        <dbReference type="Proteomes" id="UP000260457"/>
    </source>
</evidence>
<dbReference type="Proteomes" id="UP000260457">
    <property type="component" value="Chromosome"/>
</dbReference>
<dbReference type="RefSeq" id="WP_098176217.1">
    <property type="nucleotide sequence ID" value="NZ_CP030926.1"/>
</dbReference>
<evidence type="ECO:0000313" key="1">
    <source>
        <dbReference type="EMBL" id="AXN38557.1"/>
    </source>
</evidence>
<name>A0AAX0S5B8_9BACI</name>
<proteinExistence type="predicted"/>
<protein>
    <recommendedName>
        <fullName evidence="5">STAS/SEC14 domain-containing protein</fullName>
    </recommendedName>
</protein>